<evidence type="ECO:0000256" key="1">
    <source>
        <dbReference type="SAM" id="MobiDB-lite"/>
    </source>
</evidence>
<sequence length="293" mass="33192">MRHMQAVSAECEQASGRIDASLALALNSGDLELRNETNESAQTVQSVLPWRQPEAEDVKTDCCTRAQVMCFTESKSNTTQTTSDETDAEPNLISWLTDSCMQSTTSNGQNHKLASVHCENEYTMHHRETTYAHHKHCLHLHPRQQPCSPPYGYSAAFSATENEKLAQSRLCSELPPSSSDAHLNTPPDSGASHFRDLYPHHHHHYHYFHHHNSQRPLSLSRDQISDAVVLPHTHTDRLVELPSMPGLLTQGKLKRFGDFHIQSRTEPESEFEEALHSLKMRVWEWLNGVQDCA</sequence>
<organism evidence="2 3">
    <name type="scientific">Clonorchis sinensis</name>
    <name type="common">Chinese liver fluke</name>
    <dbReference type="NCBI Taxonomy" id="79923"/>
    <lineage>
        <taxon>Eukaryota</taxon>
        <taxon>Metazoa</taxon>
        <taxon>Spiralia</taxon>
        <taxon>Lophotrochozoa</taxon>
        <taxon>Platyhelminthes</taxon>
        <taxon>Trematoda</taxon>
        <taxon>Digenea</taxon>
        <taxon>Opisthorchiida</taxon>
        <taxon>Opisthorchiata</taxon>
        <taxon>Opisthorchiidae</taxon>
        <taxon>Clonorchis</taxon>
    </lineage>
</organism>
<dbReference type="Proteomes" id="UP000286415">
    <property type="component" value="Unassembled WGS sequence"/>
</dbReference>
<reference evidence="2 3" key="1">
    <citation type="journal article" date="2018" name="Biotechnol. Adv.">
        <title>Improved genomic resources and new bioinformatic workflow for the carcinogenic parasite Clonorchis sinensis: Biotechnological implications.</title>
        <authorList>
            <person name="Wang D."/>
            <person name="Korhonen P.K."/>
            <person name="Gasser R.B."/>
            <person name="Young N.D."/>
        </authorList>
    </citation>
    <scope>NUCLEOTIDE SEQUENCE [LARGE SCALE GENOMIC DNA]</scope>
    <source>
        <strain evidence="2">Cs-k2</strain>
    </source>
</reference>
<keyword evidence="3" id="KW-1185">Reference proteome</keyword>
<feature type="region of interest" description="Disordered" evidence="1">
    <location>
        <begin position="167"/>
        <end position="191"/>
    </location>
</feature>
<reference evidence="2 3" key="2">
    <citation type="journal article" date="2021" name="Genomics">
        <title>High-quality reference genome for Clonorchis sinensis.</title>
        <authorList>
            <person name="Young N.D."/>
            <person name="Stroehlein A.J."/>
            <person name="Kinkar L."/>
            <person name="Wang T."/>
            <person name="Sohn W.M."/>
            <person name="Chang B.C.H."/>
            <person name="Kaur P."/>
            <person name="Weisz D."/>
            <person name="Dudchenko O."/>
            <person name="Aiden E.L."/>
            <person name="Korhonen P.K."/>
            <person name="Gasser R.B."/>
        </authorList>
    </citation>
    <scope>NUCLEOTIDE SEQUENCE [LARGE SCALE GENOMIC DNA]</scope>
    <source>
        <strain evidence="2">Cs-k2</strain>
    </source>
</reference>
<evidence type="ECO:0000313" key="3">
    <source>
        <dbReference type="Proteomes" id="UP000286415"/>
    </source>
</evidence>
<name>A0A419Q967_CLOSI</name>
<protein>
    <submittedName>
        <fullName evidence="2">Uncharacterized protein</fullName>
    </submittedName>
</protein>
<evidence type="ECO:0000313" key="2">
    <source>
        <dbReference type="EMBL" id="KAG5454885.1"/>
    </source>
</evidence>
<dbReference type="AlphaFoldDB" id="A0A419Q967"/>
<dbReference type="EMBL" id="NIRI02000005">
    <property type="protein sequence ID" value="KAG5454885.1"/>
    <property type="molecule type" value="Genomic_DNA"/>
</dbReference>
<dbReference type="OrthoDB" id="6240643at2759"/>
<dbReference type="InParanoid" id="A0A419Q967"/>
<gene>
    <name evidence="2" type="ORF">CSKR_100418</name>
</gene>
<accession>A0A419Q967</accession>
<proteinExistence type="predicted"/>
<comment type="caution">
    <text evidence="2">The sequence shown here is derived from an EMBL/GenBank/DDBJ whole genome shotgun (WGS) entry which is preliminary data.</text>
</comment>